<dbReference type="RefSeq" id="WP_181762079.1">
    <property type="nucleotide sequence ID" value="NZ_BMCR01000012.1"/>
</dbReference>
<sequence length="282" mass="30632">MTKTRSRRKAAITPAANALLSPQIMAMVDSAVVGASEAAFGGDPVLPEEVSSFVSFCASIQKRDGGLIEAVISDTIAAAPHFTAWKPDAYPITRRAEELARSGEIDPEDPPQLPQNKSIARHIRIDQFAVDLRTLTATAIEIKRSSYLGKAIREAARHDLLSTAMLARSYARKNGIKAMTGCSVLICFYGDVTPDFQGFTVLTRETVDDYFGVAITPVVEAARAYFSHRVRQRLEELVTPMTGILSDATMLACMEERGLGSPLEEMAPPPPRSGRRPRLAAV</sequence>
<feature type="region of interest" description="Disordered" evidence="1">
    <location>
        <begin position="260"/>
        <end position="282"/>
    </location>
</feature>
<dbReference type="AlphaFoldDB" id="A0A838XTV7"/>
<protein>
    <recommendedName>
        <fullName evidence="5">Restriction endonuclease</fullName>
    </recommendedName>
</protein>
<dbReference type="EMBL" id="JACEON010000027">
    <property type="protein sequence ID" value="MBA4613882.1"/>
    <property type="molecule type" value="Genomic_DNA"/>
</dbReference>
<comment type="caution">
    <text evidence="3">The sequence shown here is derived from an EMBL/GenBank/DDBJ whole genome shotgun (WGS) entry which is preliminary data.</text>
</comment>
<feature type="signal peptide" evidence="2">
    <location>
        <begin position="1"/>
        <end position="26"/>
    </location>
</feature>
<gene>
    <name evidence="3" type="ORF">H1W37_19665</name>
</gene>
<evidence type="ECO:0000256" key="1">
    <source>
        <dbReference type="SAM" id="MobiDB-lite"/>
    </source>
</evidence>
<evidence type="ECO:0000313" key="3">
    <source>
        <dbReference type="EMBL" id="MBA4613882.1"/>
    </source>
</evidence>
<accession>A0A838XTV7</accession>
<feature type="compositionally biased region" description="Basic residues" evidence="1">
    <location>
        <begin position="273"/>
        <end position="282"/>
    </location>
</feature>
<organism evidence="3 4">
    <name type="scientific">Stappia taiwanensis</name>
    <dbReference type="NCBI Taxonomy" id="992267"/>
    <lineage>
        <taxon>Bacteria</taxon>
        <taxon>Pseudomonadati</taxon>
        <taxon>Pseudomonadota</taxon>
        <taxon>Alphaproteobacteria</taxon>
        <taxon>Hyphomicrobiales</taxon>
        <taxon>Stappiaceae</taxon>
        <taxon>Stappia</taxon>
    </lineage>
</organism>
<keyword evidence="4" id="KW-1185">Reference proteome</keyword>
<feature type="chain" id="PRO_5032746564" description="Restriction endonuclease" evidence="2">
    <location>
        <begin position="27"/>
        <end position="282"/>
    </location>
</feature>
<reference evidence="3 4" key="2">
    <citation type="submission" date="2020-08" db="EMBL/GenBank/DDBJ databases">
        <title>Stappia taiwanensis sp. nov., isolated from a coastal thermal spring.</title>
        <authorList>
            <person name="Kampfer P."/>
        </authorList>
    </citation>
    <scope>NUCLEOTIDE SEQUENCE [LARGE SCALE GENOMIC DNA]</scope>
    <source>
        <strain evidence="3 4">DSM 23284</strain>
    </source>
</reference>
<dbReference type="Proteomes" id="UP000559404">
    <property type="component" value="Unassembled WGS sequence"/>
</dbReference>
<evidence type="ECO:0000256" key="2">
    <source>
        <dbReference type="SAM" id="SignalP"/>
    </source>
</evidence>
<proteinExistence type="predicted"/>
<evidence type="ECO:0008006" key="5">
    <source>
        <dbReference type="Google" id="ProtNLM"/>
    </source>
</evidence>
<evidence type="ECO:0000313" key="4">
    <source>
        <dbReference type="Proteomes" id="UP000559404"/>
    </source>
</evidence>
<name>A0A838XTV7_9HYPH</name>
<reference evidence="3 4" key="1">
    <citation type="submission" date="2020-07" db="EMBL/GenBank/DDBJ databases">
        <authorList>
            <person name="Li M."/>
        </authorList>
    </citation>
    <scope>NUCLEOTIDE SEQUENCE [LARGE SCALE GENOMIC DNA]</scope>
    <source>
        <strain evidence="3 4">DSM 23284</strain>
    </source>
</reference>
<keyword evidence="2" id="KW-0732">Signal</keyword>